<protein>
    <submittedName>
        <fullName evidence="1">Uncharacterized protein</fullName>
    </submittedName>
</protein>
<reference evidence="1 2" key="1">
    <citation type="submission" date="2017-03" db="EMBL/GenBank/DDBJ databases">
        <title>Genome Sequence of Roseovarius mucosus strain SMR3 Isolated from a culture of the Diatom Skeletonema marinoi.</title>
        <authorList>
            <person name="Topel M."/>
            <person name="Pinder M."/>
            <person name="Johansson O.N."/>
            <person name="Kourtchenko O."/>
            <person name="Godhe A."/>
            <person name="Clarke A.K."/>
        </authorList>
    </citation>
    <scope>NUCLEOTIDE SEQUENCE [LARGE SCALE GENOMIC DNA]</scope>
    <source>
        <strain evidence="1 2">SMR3</strain>
    </source>
</reference>
<dbReference type="Proteomes" id="UP000192273">
    <property type="component" value="Chromosome"/>
</dbReference>
<name>A0A1V0RSZ3_9RHOB</name>
<dbReference type="EMBL" id="CP020474">
    <property type="protein sequence ID" value="ARE84765.1"/>
    <property type="molecule type" value="Genomic_DNA"/>
</dbReference>
<organism evidence="1 2">
    <name type="scientific">Roseovarius mucosus</name>
    <dbReference type="NCBI Taxonomy" id="215743"/>
    <lineage>
        <taxon>Bacteria</taxon>
        <taxon>Pseudomonadati</taxon>
        <taxon>Pseudomonadota</taxon>
        <taxon>Alphaproteobacteria</taxon>
        <taxon>Rhodobacterales</taxon>
        <taxon>Roseobacteraceae</taxon>
        <taxon>Roseovarius</taxon>
    </lineage>
</organism>
<accession>A0A1V0RSZ3</accession>
<proteinExistence type="predicted"/>
<evidence type="ECO:0000313" key="1">
    <source>
        <dbReference type="EMBL" id="ARE84765.1"/>
    </source>
</evidence>
<sequence>MMVVERVLITDVIGRPVRHISLDPAALAARFVAQGLPPDDAKTLTGLGVVRRALKTV</sequence>
<evidence type="ECO:0000313" key="2">
    <source>
        <dbReference type="Proteomes" id="UP000192273"/>
    </source>
</evidence>
<dbReference type="OrthoDB" id="109735at2"/>
<gene>
    <name evidence="1" type="ORF">ROSMUCSMR3_03303</name>
</gene>
<dbReference type="KEGG" id="rmm:ROSMUCSMR3_03303"/>
<keyword evidence="2" id="KW-1185">Reference proteome</keyword>
<dbReference type="AlphaFoldDB" id="A0A1V0RSZ3"/>
<dbReference type="RefSeq" id="WP_157667344.1">
    <property type="nucleotide sequence ID" value="NZ_CP020474.1"/>
</dbReference>